<dbReference type="Gene3D" id="3.40.50.150">
    <property type="entry name" value="Vaccinia Virus protein VP39"/>
    <property type="match status" value="1"/>
</dbReference>
<proteinExistence type="predicted"/>
<evidence type="ECO:0000313" key="1">
    <source>
        <dbReference type="EMBL" id="AIQ90265.1"/>
    </source>
</evidence>
<accession>A0A089NUQ0</accession>
<evidence type="ECO:0000313" key="2">
    <source>
        <dbReference type="Proteomes" id="UP000029492"/>
    </source>
</evidence>
<sequence length="568" mass="60224">MRRDNLAICPSVLPDGRGADMMRPFSSWLTGGLLVLGSKPHAYARAGCAPGVSVVTTADGNDLSASVRFDAVLLLDFLPHHAVGAGRRLEASITWARARLRPGGRLILAIDNALSLNGFAHGAEAPGRGGFPSLEGSSGPNGLRLPTRVGLRRSLQTCGLIHQAWWFPFPDRAQPVSLVAERGLARQSGFDPGALAIGAAGPEPGSGDEALFSLRRAWRQVVDEGLAADLAPAFLVAASEEPLPQDDRLAIHIGLRRRPEFERLVTFVAAGSQIHVRRTRRYPDLSPHVDGVVNLLPSEAYVPGPLWSSALDAQLARDGWCLDAVAAWAGTWLEAVSRSFVAGAALKPETILPGSALDAIPKNLVAGPINTFIDLEWDLGAPLDQGHLAVRGLVNALIDVPDWGRSGSSGLTLLDALQALLPRLGLALDDAQLADRLARESRFQSIVSGHATERGLGWAAATRLPAGGSAEARAVQAGSPRAIDDAAAEIARLREENDALRAARALDAAAHEAAGLESVRRTDRVIAYAAELHRARDQLEATLAARLAPSGRVGRLPLRLRRLLGRPT</sequence>
<name>A0A089NUQ0_9HYPH</name>
<dbReference type="EMBL" id="CP003811">
    <property type="protein sequence ID" value="AIQ90265.1"/>
    <property type="molecule type" value="Genomic_DNA"/>
</dbReference>
<keyword evidence="1" id="KW-0808">Transferase</keyword>
<dbReference type="Proteomes" id="UP000029492">
    <property type="component" value="Chromosome"/>
</dbReference>
<protein>
    <submittedName>
        <fullName evidence="1">Glycosyl transferase family protein</fullName>
    </submittedName>
</protein>
<keyword evidence="2" id="KW-1185">Reference proteome</keyword>
<dbReference type="GO" id="GO:0016740">
    <property type="term" value="F:transferase activity"/>
    <property type="evidence" value="ECO:0007669"/>
    <property type="project" value="UniProtKB-KW"/>
</dbReference>
<dbReference type="KEGG" id="mor:MOC_2510"/>
<gene>
    <name evidence="1" type="ORF">MOC_2510</name>
</gene>
<dbReference type="STRING" id="693986.MOC_2510"/>
<dbReference type="SUPFAM" id="SSF53335">
    <property type="entry name" value="S-adenosyl-L-methionine-dependent methyltransferases"/>
    <property type="match status" value="1"/>
</dbReference>
<dbReference type="HOGENOM" id="CLU_482174_0_0_5"/>
<dbReference type="eggNOG" id="COG0030">
    <property type="taxonomic scope" value="Bacteria"/>
</dbReference>
<organism evidence="1 2">
    <name type="scientific">Methylobacterium oryzae CBMB20</name>
    <dbReference type="NCBI Taxonomy" id="693986"/>
    <lineage>
        <taxon>Bacteria</taxon>
        <taxon>Pseudomonadati</taxon>
        <taxon>Pseudomonadota</taxon>
        <taxon>Alphaproteobacteria</taxon>
        <taxon>Hyphomicrobiales</taxon>
        <taxon>Methylobacteriaceae</taxon>
        <taxon>Methylobacterium</taxon>
    </lineage>
</organism>
<dbReference type="InterPro" id="IPR029063">
    <property type="entry name" value="SAM-dependent_MTases_sf"/>
</dbReference>
<dbReference type="AlphaFoldDB" id="A0A089NUQ0"/>
<reference evidence="1 2" key="1">
    <citation type="journal article" date="2014" name="PLoS ONE">
        <title>Genome Information of Methylobacterium oryzae, a Plant-Probiotic Methylotroph in the Phyllosphere.</title>
        <authorList>
            <person name="Kwak M.J."/>
            <person name="Jeong H."/>
            <person name="Madhaiyan M."/>
            <person name="Lee Y."/>
            <person name="Sa T.M."/>
            <person name="Oh T.K."/>
            <person name="Kim J.F."/>
        </authorList>
    </citation>
    <scope>NUCLEOTIDE SEQUENCE [LARGE SCALE GENOMIC DNA]</scope>
    <source>
        <strain evidence="1 2">CBMB20</strain>
    </source>
</reference>